<evidence type="ECO:0000313" key="4">
    <source>
        <dbReference type="EMBL" id="KAF2158270.1"/>
    </source>
</evidence>
<accession>A0A9P4JCT9</accession>
<evidence type="ECO:0000259" key="3">
    <source>
        <dbReference type="PROSITE" id="PS51186"/>
    </source>
</evidence>
<keyword evidence="5" id="KW-1185">Reference proteome</keyword>
<organism evidence="4 5">
    <name type="scientific">Myriangium duriaei CBS 260.36</name>
    <dbReference type="NCBI Taxonomy" id="1168546"/>
    <lineage>
        <taxon>Eukaryota</taxon>
        <taxon>Fungi</taxon>
        <taxon>Dikarya</taxon>
        <taxon>Ascomycota</taxon>
        <taxon>Pezizomycotina</taxon>
        <taxon>Dothideomycetes</taxon>
        <taxon>Dothideomycetidae</taxon>
        <taxon>Myriangiales</taxon>
        <taxon>Myriangiaceae</taxon>
        <taxon>Myriangium</taxon>
    </lineage>
</organism>
<keyword evidence="1" id="KW-0808">Transferase</keyword>
<dbReference type="GO" id="GO:0016747">
    <property type="term" value="F:acyltransferase activity, transferring groups other than amino-acyl groups"/>
    <property type="evidence" value="ECO:0007669"/>
    <property type="project" value="InterPro"/>
</dbReference>
<evidence type="ECO:0000313" key="5">
    <source>
        <dbReference type="Proteomes" id="UP000799439"/>
    </source>
</evidence>
<proteinExistence type="predicted"/>
<dbReference type="InterPro" id="IPR000182">
    <property type="entry name" value="GNAT_dom"/>
</dbReference>
<dbReference type="PANTHER" id="PTHR43072">
    <property type="entry name" value="N-ACETYLTRANSFERASE"/>
    <property type="match status" value="1"/>
</dbReference>
<dbReference type="Pfam" id="PF00583">
    <property type="entry name" value="Acetyltransf_1"/>
    <property type="match status" value="1"/>
</dbReference>
<keyword evidence="2" id="KW-0012">Acyltransferase</keyword>
<dbReference type="InterPro" id="IPR016181">
    <property type="entry name" value="Acyl_CoA_acyltransferase"/>
</dbReference>
<dbReference type="PANTHER" id="PTHR43072:SF23">
    <property type="entry name" value="UPF0039 PROTEIN C11D3.02C"/>
    <property type="match status" value="1"/>
</dbReference>
<dbReference type="AlphaFoldDB" id="A0A9P4JCT9"/>
<dbReference type="EMBL" id="ML996081">
    <property type="protein sequence ID" value="KAF2158270.1"/>
    <property type="molecule type" value="Genomic_DNA"/>
</dbReference>
<dbReference type="CDD" id="cd04301">
    <property type="entry name" value="NAT_SF"/>
    <property type="match status" value="1"/>
</dbReference>
<sequence>MPDTAEITIRPVVFEDLPQINAIQAYYVNHTTINFAYTPDTLEDTTSAYNKVSADGFPYLVAADKSEKVLGYAYVQSFRGRRGYQHSAELSIFVHPDATAMGIGTQLIQAILAELRSNKERSRLQHGIDPDVRGRDLVERLHGRTKRGDNIHQLLAIMTIDSDANKAGMLKGFYERHGFVETGILKEIGLKVGNWLSTRYMQVEI</sequence>
<dbReference type="Proteomes" id="UP000799439">
    <property type="component" value="Unassembled WGS sequence"/>
</dbReference>
<dbReference type="SUPFAM" id="SSF55729">
    <property type="entry name" value="Acyl-CoA N-acyltransferases (Nat)"/>
    <property type="match status" value="1"/>
</dbReference>
<name>A0A9P4JCT9_9PEZI</name>
<gene>
    <name evidence="4" type="ORF">K461DRAFT_274493</name>
</gene>
<feature type="domain" description="N-acetyltransferase" evidence="3">
    <location>
        <begin position="7"/>
        <end position="205"/>
    </location>
</feature>
<protein>
    <submittedName>
        <fullName evidence="4">Acyl-CoA N-acyltransferase</fullName>
    </submittedName>
</protein>
<dbReference type="PROSITE" id="PS51186">
    <property type="entry name" value="GNAT"/>
    <property type="match status" value="1"/>
</dbReference>
<evidence type="ECO:0000256" key="1">
    <source>
        <dbReference type="ARBA" id="ARBA00022679"/>
    </source>
</evidence>
<dbReference type="Gene3D" id="3.40.630.30">
    <property type="match status" value="1"/>
</dbReference>
<comment type="caution">
    <text evidence="4">The sequence shown here is derived from an EMBL/GenBank/DDBJ whole genome shotgun (WGS) entry which is preliminary data.</text>
</comment>
<reference evidence="4" key="1">
    <citation type="journal article" date="2020" name="Stud. Mycol.">
        <title>101 Dothideomycetes genomes: a test case for predicting lifestyles and emergence of pathogens.</title>
        <authorList>
            <person name="Haridas S."/>
            <person name="Albert R."/>
            <person name="Binder M."/>
            <person name="Bloem J."/>
            <person name="Labutti K."/>
            <person name="Salamov A."/>
            <person name="Andreopoulos B."/>
            <person name="Baker S."/>
            <person name="Barry K."/>
            <person name="Bills G."/>
            <person name="Bluhm B."/>
            <person name="Cannon C."/>
            <person name="Castanera R."/>
            <person name="Culley D."/>
            <person name="Daum C."/>
            <person name="Ezra D."/>
            <person name="Gonzalez J."/>
            <person name="Henrissat B."/>
            <person name="Kuo A."/>
            <person name="Liang C."/>
            <person name="Lipzen A."/>
            <person name="Lutzoni F."/>
            <person name="Magnuson J."/>
            <person name="Mondo S."/>
            <person name="Nolan M."/>
            <person name="Ohm R."/>
            <person name="Pangilinan J."/>
            <person name="Park H.-J."/>
            <person name="Ramirez L."/>
            <person name="Alfaro M."/>
            <person name="Sun H."/>
            <person name="Tritt A."/>
            <person name="Yoshinaga Y."/>
            <person name="Zwiers L.-H."/>
            <person name="Turgeon B."/>
            <person name="Goodwin S."/>
            <person name="Spatafora J."/>
            <person name="Crous P."/>
            <person name="Grigoriev I."/>
        </authorList>
    </citation>
    <scope>NUCLEOTIDE SEQUENCE</scope>
    <source>
        <strain evidence="4">CBS 260.36</strain>
    </source>
</reference>
<evidence type="ECO:0000256" key="2">
    <source>
        <dbReference type="ARBA" id="ARBA00023315"/>
    </source>
</evidence>
<dbReference type="OrthoDB" id="2129362at2759"/>